<dbReference type="GeneID" id="80557838"/>
<dbReference type="EMBL" id="AP024483">
    <property type="protein sequence ID" value="BCS82633.1"/>
    <property type="molecule type" value="Genomic_DNA"/>
</dbReference>
<proteinExistence type="predicted"/>
<reference evidence="1 2" key="1">
    <citation type="submission" date="2021-02" db="EMBL/GenBank/DDBJ databases">
        <title>Cotonvirus japonicus, which uses Golgi apparatus of host cells for its virion factory, phylogenetically links tailed tupanvirus and icosahedral mimivirus.</title>
        <authorList>
            <person name="Takahashi H."/>
            <person name="Fukaya S."/>
            <person name="Song C."/>
            <person name="Murata K."/>
            <person name="Takemura M."/>
        </authorList>
    </citation>
    <scope>NUCLEOTIDE SEQUENCE [LARGE SCALE GENOMIC DNA]</scope>
</reference>
<organism evidence="1 2">
    <name type="scientific">Cotonvirus japonicus</name>
    <dbReference type="NCBI Taxonomy" id="2811091"/>
    <lineage>
        <taxon>Viruses</taxon>
        <taxon>Varidnaviria</taxon>
        <taxon>Bamfordvirae</taxon>
        <taxon>Nucleocytoviricota</taxon>
        <taxon>Megaviricetes</taxon>
        <taxon>Imitervirales</taxon>
        <taxon>Mimiviridae</taxon>
        <taxon>Megamimivirinae</taxon>
        <taxon>Cotonvirus</taxon>
        <taxon>Cotonvirus japonicum</taxon>
    </lineage>
</organism>
<evidence type="ECO:0000313" key="2">
    <source>
        <dbReference type="Proteomes" id="UP001321479"/>
    </source>
</evidence>
<protein>
    <submittedName>
        <fullName evidence="1">D5-ATPase-helicase</fullName>
    </submittedName>
</protein>
<sequence length="126" mass="15234">MFNPDYDYTKIPTPIEIAKLLFKSYSHKYKCVSIRRNIWCELNNNNWYEIDSAYSLRNLISNEISEKYYDQVKYLNGKIKETDNEYVMDQYHSNIKILSKIINMLNMSFFRNAIIRECANLFYQPN</sequence>
<name>A0ABM7NR42_9VIRU</name>
<dbReference type="RefSeq" id="YP_010841241.1">
    <property type="nucleotide sequence ID" value="NC_079139.1"/>
</dbReference>
<evidence type="ECO:0000313" key="1">
    <source>
        <dbReference type="EMBL" id="BCS82633.1"/>
    </source>
</evidence>
<accession>A0ABM7NR42</accession>
<keyword evidence="2" id="KW-1185">Reference proteome</keyword>
<dbReference type="Proteomes" id="UP001321479">
    <property type="component" value="Segment"/>
</dbReference>